<dbReference type="Pfam" id="PF16940">
    <property type="entry name" value="Tic110"/>
    <property type="match status" value="2"/>
</dbReference>
<dbReference type="InterPro" id="IPR031610">
    <property type="entry name" value="TIC110"/>
</dbReference>
<evidence type="ECO:0000313" key="4">
    <source>
        <dbReference type="Proteomes" id="UP000266723"/>
    </source>
</evidence>
<dbReference type="Pfam" id="PF13181">
    <property type="entry name" value="TPR_8"/>
    <property type="match status" value="1"/>
</dbReference>
<feature type="compositionally biased region" description="Basic and acidic residues" evidence="2">
    <location>
        <begin position="258"/>
        <end position="293"/>
    </location>
</feature>
<dbReference type="InterPro" id="IPR044650">
    <property type="entry name" value="SRFR1-like"/>
</dbReference>
<feature type="repeat" description="TPR" evidence="1">
    <location>
        <begin position="190"/>
        <end position="223"/>
    </location>
</feature>
<keyword evidence="1" id="KW-0802">TPR repeat</keyword>
<dbReference type="SUPFAM" id="SSF48452">
    <property type="entry name" value="TPR-like"/>
    <property type="match status" value="1"/>
</dbReference>
<dbReference type="SMART" id="SM00028">
    <property type="entry name" value="TPR"/>
    <property type="match status" value="4"/>
</dbReference>
<sequence length="634" mass="71671">MTAAEASERVELAKHCSSRNWSKAIRVLDSLLAKQCSILDIWWFVIINWRRLSSLSLVPFKLISSPVPQSIDSSYSSLNHGVELVILPSELKWTAYAFQRELENAIDDFTKAIQSNPAAGEAWKRRGQARAALGEFAEAVEDLTRALELEPKPKSPDILHERCIINFRSKDFTAGVNDLSICLKQEKDNKSAYTYLGLSFASLGEYIKAEEAHLKSIQLDSNYLEAWLHLAQFYQELADYSKALECIDQALQVDNKQARKDKLKNSQKKTEEVKPESCDVEGADKGLKRRDCEDGNEVEEKEEASSKAKKPKVVLHHLQDERLIKKKKLRNQKMLVAVSQLRNILGLGTREAEAISVDFTSKAYRKRLAIHEVFSTQSSDNNLLFFRNLQAEASTICSDGEPSADNVAALLRVRVMLCIPQQTIEAANAEICGSIFEKKGCSWSSSVIRETAMFVASKAVRRVFTNYISDEQERQRTAESQVSKGAQEDDCLESLRKTRPDKELAEKMGKPGQTEITLKNDLPERDRIDLYKTILALLSNRREIVNIHVGLAEQEFRQQAAVILADGQLTKARVEQLDELQKQEQVGLPQPLTEKVIKNITTTKMANAKETAVNQGRQNIKQIRESSRRQTIQY</sequence>
<dbReference type="EMBL" id="QGKV02001507">
    <property type="protein sequence ID" value="KAF3531082.1"/>
    <property type="molecule type" value="Genomic_DNA"/>
</dbReference>
<name>A0ABQ7BFH8_BRACR</name>
<organism evidence="3 4">
    <name type="scientific">Brassica cretica</name>
    <name type="common">Mustard</name>
    <dbReference type="NCBI Taxonomy" id="69181"/>
    <lineage>
        <taxon>Eukaryota</taxon>
        <taxon>Viridiplantae</taxon>
        <taxon>Streptophyta</taxon>
        <taxon>Embryophyta</taxon>
        <taxon>Tracheophyta</taxon>
        <taxon>Spermatophyta</taxon>
        <taxon>Magnoliopsida</taxon>
        <taxon>eudicotyledons</taxon>
        <taxon>Gunneridae</taxon>
        <taxon>Pentapetalae</taxon>
        <taxon>rosids</taxon>
        <taxon>malvids</taxon>
        <taxon>Brassicales</taxon>
        <taxon>Brassicaceae</taxon>
        <taxon>Brassiceae</taxon>
        <taxon>Brassica</taxon>
    </lineage>
</organism>
<feature type="repeat" description="TPR" evidence="1">
    <location>
        <begin position="120"/>
        <end position="153"/>
    </location>
</feature>
<feature type="region of interest" description="Disordered" evidence="2">
    <location>
        <begin position="258"/>
        <end position="311"/>
    </location>
</feature>
<dbReference type="Proteomes" id="UP000266723">
    <property type="component" value="Unassembled WGS sequence"/>
</dbReference>
<evidence type="ECO:0000256" key="1">
    <source>
        <dbReference type="PROSITE-ProRule" id="PRU00339"/>
    </source>
</evidence>
<comment type="caution">
    <text evidence="3">The sequence shown here is derived from an EMBL/GenBank/DDBJ whole genome shotgun (WGS) entry which is preliminary data.</text>
</comment>
<keyword evidence="4" id="KW-1185">Reference proteome</keyword>
<dbReference type="Pfam" id="PF00515">
    <property type="entry name" value="TPR_1"/>
    <property type="match status" value="1"/>
</dbReference>
<dbReference type="PANTHER" id="PTHR44749">
    <property type="entry name" value="SUPPRESSOR OF RPS4-RLD 1"/>
    <property type="match status" value="1"/>
</dbReference>
<dbReference type="InterPro" id="IPR011990">
    <property type="entry name" value="TPR-like_helical_dom_sf"/>
</dbReference>
<dbReference type="PROSITE" id="PS50293">
    <property type="entry name" value="TPR_REGION"/>
    <property type="match status" value="1"/>
</dbReference>
<proteinExistence type="predicted"/>
<evidence type="ECO:0000313" key="3">
    <source>
        <dbReference type="EMBL" id="KAF3531082.1"/>
    </source>
</evidence>
<dbReference type="PANTHER" id="PTHR44749:SF1">
    <property type="entry name" value="TETRATRICOPEPTIDE-LIKE HELICAL DOMAIN-CONTAINING PROTEIN"/>
    <property type="match status" value="1"/>
</dbReference>
<protein>
    <submittedName>
        <fullName evidence="3">Uncharacterized protein</fullName>
    </submittedName>
</protein>
<dbReference type="PROSITE" id="PS50005">
    <property type="entry name" value="TPR"/>
    <property type="match status" value="3"/>
</dbReference>
<evidence type="ECO:0000256" key="2">
    <source>
        <dbReference type="SAM" id="MobiDB-lite"/>
    </source>
</evidence>
<dbReference type="InterPro" id="IPR019734">
    <property type="entry name" value="TPR_rpt"/>
</dbReference>
<reference evidence="3 4" key="1">
    <citation type="journal article" date="2020" name="BMC Genomics">
        <title>Intraspecific diversification of the crop wild relative Brassica cretica Lam. using demographic model selection.</title>
        <authorList>
            <person name="Kioukis A."/>
            <person name="Michalopoulou V.A."/>
            <person name="Briers L."/>
            <person name="Pirintsos S."/>
            <person name="Studholme D.J."/>
            <person name="Pavlidis P."/>
            <person name="Sarris P.F."/>
        </authorList>
    </citation>
    <scope>NUCLEOTIDE SEQUENCE [LARGE SCALE GENOMIC DNA]</scope>
    <source>
        <strain evidence="4">cv. PFS-1207/04</strain>
    </source>
</reference>
<gene>
    <name evidence="3" type="ORF">DY000_02038159</name>
</gene>
<feature type="repeat" description="TPR" evidence="1">
    <location>
        <begin position="224"/>
        <end position="257"/>
    </location>
</feature>
<accession>A0ABQ7BFH8</accession>
<dbReference type="Gene3D" id="1.25.40.10">
    <property type="entry name" value="Tetratricopeptide repeat domain"/>
    <property type="match status" value="2"/>
</dbReference>